<dbReference type="AlphaFoldDB" id="A0A2P2IWK0"/>
<dbReference type="EMBL" id="GGEC01005112">
    <property type="protein sequence ID" value="MBW85595.1"/>
    <property type="molecule type" value="Transcribed_RNA"/>
</dbReference>
<protein>
    <submittedName>
        <fullName evidence="1">Uncharacterized protein</fullName>
    </submittedName>
</protein>
<reference evidence="1" key="1">
    <citation type="submission" date="2018-02" db="EMBL/GenBank/DDBJ databases">
        <title>Rhizophora mucronata_Transcriptome.</title>
        <authorList>
            <person name="Meera S.P."/>
            <person name="Sreeshan A."/>
            <person name="Augustine A."/>
        </authorList>
    </citation>
    <scope>NUCLEOTIDE SEQUENCE</scope>
    <source>
        <tissue evidence="1">Leaf</tissue>
    </source>
</reference>
<name>A0A2P2IWK0_RHIMU</name>
<organism evidence="1">
    <name type="scientific">Rhizophora mucronata</name>
    <name type="common">Asiatic mangrove</name>
    <dbReference type="NCBI Taxonomy" id="61149"/>
    <lineage>
        <taxon>Eukaryota</taxon>
        <taxon>Viridiplantae</taxon>
        <taxon>Streptophyta</taxon>
        <taxon>Embryophyta</taxon>
        <taxon>Tracheophyta</taxon>
        <taxon>Spermatophyta</taxon>
        <taxon>Magnoliopsida</taxon>
        <taxon>eudicotyledons</taxon>
        <taxon>Gunneridae</taxon>
        <taxon>Pentapetalae</taxon>
        <taxon>rosids</taxon>
        <taxon>fabids</taxon>
        <taxon>Malpighiales</taxon>
        <taxon>Rhizophoraceae</taxon>
        <taxon>Rhizophora</taxon>
    </lineage>
</organism>
<dbReference type="EMBL" id="GGEC01005111">
    <property type="protein sequence ID" value="MBW85594.1"/>
    <property type="molecule type" value="Transcribed_RNA"/>
</dbReference>
<proteinExistence type="predicted"/>
<evidence type="ECO:0000313" key="1">
    <source>
        <dbReference type="EMBL" id="MBW85594.1"/>
    </source>
</evidence>
<sequence>MTCRYRYKIKTAPDSNKIHKNPTVSPPATKEALSMILFTEMRATQTS</sequence>
<accession>A0A2P2IWK0</accession>